<keyword evidence="2" id="KW-1185">Reference proteome</keyword>
<evidence type="ECO:0000313" key="2">
    <source>
        <dbReference type="Proteomes" id="UP000037069"/>
    </source>
</evidence>
<accession>A0A0L0CFS5</accession>
<evidence type="ECO:0000313" key="1">
    <source>
        <dbReference type="EMBL" id="KNC31057.1"/>
    </source>
</evidence>
<organism evidence="1 2">
    <name type="scientific">Lucilia cuprina</name>
    <name type="common">Green bottle fly</name>
    <name type="synonym">Australian sheep blowfly</name>
    <dbReference type="NCBI Taxonomy" id="7375"/>
    <lineage>
        <taxon>Eukaryota</taxon>
        <taxon>Metazoa</taxon>
        <taxon>Ecdysozoa</taxon>
        <taxon>Arthropoda</taxon>
        <taxon>Hexapoda</taxon>
        <taxon>Insecta</taxon>
        <taxon>Pterygota</taxon>
        <taxon>Neoptera</taxon>
        <taxon>Endopterygota</taxon>
        <taxon>Diptera</taxon>
        <taxon>Brachycera</taxon>
        <taxon>Muscomorpha</taxon>
        <taxon>Oestroidea</taxon>
        <taxon>Calliphoridae</taxon>
        <taxon>Luciliinae</taxon>
        <taxon>Lucilia</taxon>
    </lineage>
</organism>
<gene>
    <name evidence="1" type="ORF">FF38_00564</name>
</gene>
<dbReference type="AlphaFoldDB" id="A0A0L0CFS5"/>
<dbReference type="Proteomes" id="UP000037069">
    <property type="component" value="Unassembled WGS sequence"/>
</dbReference>
<sequence>MESILQEKETLRFVDKTTIGFRITILETVPAEVKYLLKTVRQLKRYQLKRINLRPATLPDFSDTPEIRLTRHLYKDAAAVDEKYIECLFGCSSSDIWILFWRKPDNDNESASEFHFPLYIPILYSCARNPVHPLKIYAIILTSDFLSCFREGLRGSIDCSIIPRGISGVSHQIQQSLRKIVLALLCQLPFLLSLQSLGGLNSHGTTPVVARIGFDKANVS</sequence>
<name>A0A0L0CFS5_LUCCU</name>
<dbReference type="EMBL" id="JRES01000454">
    <property type="protein sequence ID" value="KNC31057.1"/>
    <property type="molecule type" value="Genomic_DNA"/>
</dbReference>
<comment type="caution">
    <text evidence="1">The sequence shown here is derived from an EMBL/GenBank/DDBJ whole genome shotgun (WGS) entry which is preliminary data.</text>
</comment>
<reference evidence="1 2" key="1">
    <citation type="journal article" date="2015" name="Nat. Commun.">
        <title>Lucilia cuprina genome unlocks parasitic fly biology to underpin future interventions.</title>
        <authorList>
            <person name="Anstead C.A."/>
            <person name="Korhonen P.K."/>
            <person name="Young N.D."/>
            <person name="Hall R.S."/>
            <person name="Jex A.R."/>
            <person name="Murali S.C."/>
            <person name="Hughes D.S."/>
            <person name="Lee S.F."/>
            <person name="Perry T."/>
            <person name="Stroehlein A.J."/>
            <person name="Ansell B.R."/>
            <person name="Breugelmans B."/>
            <person name="Hofmann A."/>
            <person name="Qu J."/>
            <person name="Dugan S."/>
            <person name="Lee S.L."/>
            <person name="Chao H."/>
            <person name="Dinh H."/>
            <person name="Han Y."/>
            <person name="Doddapaneni H.V."/>
            <person name="Worley K.C."/>
            <person name="Muzny D.M."/>
            <person name="Ioannidis P."/>
            <person name="Waterhouse R.M."/>
            <person name="Zdobnov E.M."/>
            <person name="James P.J."/>
            <person name="Bagnall N.H."/>
            <person name="Kotze A.C."/>
            <person name="Gibbs R.A."/>
            <person name="Richards S."/>
            <person name="Batterham P."/>
            <person name="Gasser R.B."/>
        </authorList>
    </citation>
    <scope>NUCLEOTIDE SEQUENCE [LARGE SCALE GENOMIC DNA]</scope>
    <source>
        <strain evidence="1 2">LS</strain>
        <tissue evidence="1">Full body</tissue>
    </source>
</reference>
<protein>
    <submittedName>
        <fullName evidence="1">Uncharacterized protein</fullName>
    </submittedName>
</protein>
<proteinExistence type="predicted"/>